<protein>
    <recommendedName>
        <fullName evidence="2">NADP-dependent oxidoreductase domain-containing protein</fullName>
    </recommendedName>
</protein>
<sequence>MSSTSTATVFRPRAVTGFGLMGMTWRPVHTPDEQAFATMKAAIAQGATFWSSGDYYGMPEPTAGLALLRRYFEAYPEDASKVTLFIKCCVDAKTMAPKNKREEVLASAENCFKVIGSAKKIDVLGPARMDPSVPLEETLGAFKELVDAGKINGVGISEASAQTIERANSIYPLSLVEIEFSLWTPDILTNGVAATAKRLDVPLVAYSPLGRGFLTGQIKSVDDIPEGDIRRRFDRFQPENFNKNLELVDKLKSFAEKAGVTPAQLALAWIRSISNSPQAGTIIPIPGATRVERVEENSKTVVLSPENKAELDAILASFTIQGGRYNKVLEGLLWR</sequence>
<dbReference type="AlphaFoldDB" id="A0AAX6N163"/>
<organism evidence="3 4">
    <name type="scientific">Daldinia eschscholtzii</name>
    <dbReference type="NCBI Taxonomy" id="292717"/>
    <lineage>
        <taxon>Eukaryota</taxon>
        <taxon>Fungi</taxon>
        <taxon>Dikarya</taxon>
        <taxon>Ascomycota</taxon>
        <taxon>Pezizomycotina</taxon>
        <taxon>Sordariomycetes</taxon>
        <taxon>Xylariomycetidae</taxon>
        <taxon>Xylariales</taxon>
        <taxon>Hypoxylaceae</taxon>
        <taxon>Daldinia</taxon>
    </lineage>
</organism>
<dbReference type="CDD" id="cd19077">
    <property type="entry name" value="AKR_AKR8A1-2"/>
    <property type="match status" value="1"/>
</dbReference>
<proteinExistence type="predicted"/>
<dbReference type="PANTHER" id="PTHR43625:SF78">
    <property type="entry name" value="PYRIDOXAL REDUCTASE-RELATED"/>
    <property type="match status" value="1"/>
</dbReference>
<feature type="domain" description="NADP-dependent oxidoreductase" evidence="2">
    <location>
        <begin position="17"/>
        <end position="315"/>
    </location>
</feature>
<evidence type="ECO:0000313" key="3">
    <source>
        <dbReference type="EMBL" id="KAK6958433.1"/>
    </source>
</evidence>
<evidence type="ECO:0000259" key="2">
    <source>
        <dbReference type="Pfam" id="PF00248"/>
    </source>
</evidence>
<name>A0AAX6N163_9PEZI</name>
<dbReference type="InterPro" id="IPR050791">
    <property type="entry name" value="Aldo-Keto_reductase"/>
</dbReference>
<accession>A0AAX6N163</accession>
<dbReference type="EMBL" id="JBANMG010000001">
    <property type="protein sequence ID" value="KAK6958433.1"/>
    <property type="molecule type" value="Genomic_DNA"/>
</dbReference>
<keyword evidence="4" id="KW-1185">Reference proteome</keyword>
<evidence type="ECO:0000313" key="4">
    <source>
        <dbReference type="Proteomes" id="UP001369815"/>
    </source>
</evidence>
<evidence type="ECO:0000256" key="1">
    <source>
        <dbReference type="ARBA" id="ARBA00023002"/>
    </source>
</evidence>
<keyword evidence="1" id="KW-0560">Oxidoreductase</keyword>
<dbReference type="PANTHER" id="PTHR43625">
    <property type="entry name" value="AFLATOXIN B1 ALDEHYDE REDUCTASE"/>
    <property type="match status" value="1"/>
</dbReference>
<dbReference type="GO" id="GO:0005737">
    <property type="term" value="C:cytoplasm"/>
    <property type="evidence" value="ECO:0007669"/>
    <property type="project" value="TreeGrafter"/>
</dbReference>
<comment type="caution">
    <text evidence="3">The sequence shown here is derived from an EMBL/GenBank/DDBJ whole genome shotgun (WGS) entry which is preliminary data.</text>
</comment>
<dbReference type="InterPro" id="IPR023210">
    <property type="entry name" value="NADP_OxRdtase_dom"/>
</dbReference>
<gene>
    <name evidence="3" type="ORF">Daesc_001233</name>
</gene>
<dbReference type="Pfam" id="PF00248">
    <property type="entry name" value="Aldo_ket_red"/>
    <property type="match status" value="1"/>
</dbReference>
<dbReference type="SUPFAM" id="SSF51430">
    <property type="entry name" value="NAD(P)-linked oxidoreductase"/>
    <property type="match status" value="1"/>
</dbReference>
<reference evidence="3 4" key="1">
    <citation type="journal article" date="2024" name="Front Chem Biol">
        <title>Unveiling the potential of Daldinia eschscholtzii MFLUCC 19-0629 through bioactivity and bioinformatics studies for enhanced sustainable agriculture production.</title>
        <authorList>
            <person name="Brooks S."/>
            <person name="Weaver J.A."/>
            <person name="Klomchit A."/>
            <person name="Alharthi S.A."/>
            <person name="Onlamun T."/>
            <person name="Nurani R."/>
            <person name="Vong T.K."/>
            <person name="Alberti F."/>
            <person name="Greco C."/>
        </authorList>
    </citation>
    <scope>NUCLEOTIDE SEQUENCE [LARGE SCALE GENOMIC DNA]</scope>
    <source>
        <strain evidence="3">MFLUCC 19-0629</strain>
    </source>
</reference>
<dbReference type="Proteomes" id="UP001369815">
    <property type="component" value="Unassembled WGS sequence"/>
</dbReference>
<dbReference type="GO" id="GO:0016491">
    <property type="term" value="F:oxidoreductase activity"/>
    <property type="evidence" value="ECO:0007669"/>
    <property type="project" value="UniProtKB-KW"/>
</dbReference>
<dbReference type="InterPro" id="IPR036812">
    <property type="entry name" value="NAD(P)_OxRdtase_dom_sf"/>
</dbReference>
<dbReference type="Gene3D" id="3.20.20.100">
    <property type="entry name" value="NADP-dependent oxidoreductase domain"/>
    <property type="match status" value="1"/>
</dbReference>